<keyword evidence="2" id="KW-1185">Reference proteome</keyword>
<name>A0AAV4RFG6_CAEEX</name>
<dbReference type="Proteomes" id="UP001054945">
    <property type="component" value="Unassembled WGS sequence"/>
</dbReference>
<organism evidence="1 2">
    <name type="scientific">Caerostris extrusa</name>
    <name type="common">Bark spider</name>
    <name type="synonym">Caerostris bankana</name>
    <dbReference type="NCBI Taxonomy" id="172846"/>
    <lineage>
        <taxon>Eukaryota</taxon>
        <taxon>Metazoa</taxon>
        <taxon>Ecdysozoa</taxon>
        <taxon>Arthropoda</taxon>
        <taxon>Chelicerata</taxon>
        <taxon>Arachnida</taxon>
        <taxon>Araneae</taxon>
        <taxon>Araneomorphae</taxon>
        <taxon>Entelegynae</taxon>
        <taxon>Araneoidea</taxon>
        <taxon>Araneidae</taxon>
        <taxon>Caerostris</taxon>
    </lineage>
</organism>
<accession>A0AAV4RFG6</accession>
<sequence length="97" mass="11591">MLVTALFVKKANIADLWKLDLIRIKDPIEKLSEEEQEHSVRESFLKFLSTQRKGVMRFIFLGGTIAYHYQITSSWLREDCIQQPQSYFLNVYMRTMR</sequence>
<proteinExistence type="predicted"/>
<dbReference type="AlphaFoldDB" id="A0AAV4RFG6"/>
<evidence type="ECO:0000313" key="2">
    <source>
        <dbReference type="Proteomes" id="UP001054945"/>
    </source>
</evidence>
<protein>
    <submittedName>
        <fullName evidence="1">Uncharacterized protein</fullName>
    </submittedName>
</protein>
<evidence type="ECO:0000313" key="1">
    <source>
        <dbReference type="EMBL" id="GIY19696.1"/>
    </source>
</evidence>
<reference evidence="1 2" key="1">
    <citation type="submission" date="2021-06" db="EMBL/GenBank/DDBJ databases">
        <title>Caerostris extrusa draft genome.</title>
        <authorList>
            <person name="Kono N."/>
            <person name="Arakawa K."/>
        </authorList>
    </citation>
    <scope>NUCLEOTIDE SEQUENCE [LARGE SCALE GENOMIC DNA]</scope>
</reference>
<comment type="caution">
    <text evidence="1">The sequence shown here is derived from an EMBL/GenBank/DDBJ whole genome shotgun (WGS) entry which is preliminary data.</text>
</comment>
<gene>
    <name evidence="1" type="ORF">CEXT_385531</name>
</gene>
<dbReference type="EMBL" id="BPLR01007783">
    <property type="protein sequence ID" value="GIY19696.1"/>
    <property type="molecule type" value="Genomic_DNA"/>
</dbReference>